<accession>A0A482TSI8</accession>
<dbReference type="EMBL" id="RZHH01000001">
    <property type="protein sequence ID" value="RYJ19531.1"/>
    <property type="molecule type" value="Genomic_DNA"/>
</dbReference>
<feature type="transmembrane region" description="Helical" evidence="1">
    <location>
        <begin position="153"/>
        <end position="174"/>
    </location>
</feature>
<protein>
    <submittedName>
        <fullName evidence="2">Uncharacterized protein</fullName>
    </submittedName>
</protein>
<keyword evidence="1" id="KW-0812">Transmembrane</keyword>
<reference evidence="2 3" key="1">
    <citation type="submission" date="2018-12" db="EMBL/GenBank/DDBJ databases">
        <title>Genome analysis provides insights into bioremediation potentialities of Halogeometricum borinquense strain N11.</title>
        <authorList>
            <person name="Najjari A."/>
            <person name="Youssef N."/>
            <person name="Fhoula I."/>
            <person name="Ben Dhia O."/>
            <person name="Mahjoubi M."/>
            <person name="Ouzari H.I."/>
            <person name="Cherif A."/>
        </authorList>
    </citation>
    <scope>NUCLEOTIDE SEQUENCE [LARGE SCALE GENOMIC DNA]</scope>
    <source>
        <strain evidence="2 3">N11</strain>
    </source>
</reference>
<evidence type="ECO:0000313" key="2">
    <source>
        <dbReference type="EMBL" id="RYJ19531.1"/>
    </source>
</evidence>
<feature type="transmembrane region" description="Helical" evidence="1">
    <location>
        <begin position="79"/>
        <end position="98"/>
    </location>
</feature>
<feature type="transmembrane region" description="Helical" evidence="1">
    <location>
        <begin position="181"/>
        <end position="198"/>
    </location>
</feature>
<feature type="transmembrane region" description="Helical" evidence="1">
    <location>
        <begin position="424"/>
        <end position="447"/>
    </location>
</feature>
<name>A0A482TSI8_9EURY</name>
<feature type="transmembrane region" description="Helical" evidence="1">
    <location>
        <begin position="400"/>
        <end position="418"/>
    </location>
</feature>
<feature type="transmembrane region" description="Helical" evidence="1">
    <location>
        <begin position="234"/>
        <end position="253"/>
    </location>
</feature>
<sequence length="628" mass="68506">MSPSQSQHADLTSPRWTRVLLVVGFLGLAGGVLTARADPATGYEVSVYAATPPAFWVGIIGAATIGTVVALFDRDLGRIAGVGLTGLSTVSFLALPLFRGYYFFGSGDALTHLGWAKQMLGPEFGFFDLIYPGGHSLGVFLSQTMGVPVRWGMMYAMLAMSVLTLLFVPLAVWVVVRDSRAVIIAAFTAMLMLPINNISTHSHFHTYTLTTLYFPFVLYLLFKHLTRDAEDVSLPSWTAATSLVLPIALAANVFYHPQVAVNVLIFMGTVLAVGVAWRRRVRVTQPAAADGGQRHRLILGQVIFLTVLLGVWATQYQQTFTLLNNVYLSAQAFLTTGTGAGQVAAERGGSAQAIGVSLVELFVKLFAVNALYIALAAGLVAALVFGVIQNRSDSDMAVTYIGFSALTLGPFFAVQFIGDVSGYFFRHLGFAMVLVGIVGAIALYHLSDTLQDTIRGRRKAIVAVLTVAVLCLSLAAYFPSPYIYNPSPQSPEQQFVGYDTTFEHRAEGAAVAGIRSGPGRFSDALNDDFDPRLMWTLSGEQFNSAENVTQFRQYSYSEQPFYYLVVSEKDKDRELDAFRSLRYQEADFERITDGANPRISQIHTNGGFDAYYVNQRGYSLEPPEKTTS</sequence>
<evidence type="ECO:0000313" key="3">
    <source>
        <dbReference type="Proteomes" id="UP000294028"/>
    </source>
</evidence>
<feature type="transmembrane region" description="Helical" evidence="1">
    <location>
        <begin position="259"/>
        <end position="277"/>
    </location>
</feature>
<comment type="caution">
    <text evidence="2">The sequence shown here is derived from an EMBL/GenBank/DDBJ whole genome shotgun (WGS) entry which is preliminary data.</text>
</comment>
<proteinExistence type="predicted"/>
<dbReference type="Proteomes" id="UP000294028">
    <property type="component" value="Unassembled WGS sequence"/>
</dbReference>
<feature type="transmembrane region" description="Helical" evidence="1">
    <location>
        <begin position="366"/>
        <end position="388"/>
    </location>
</feature>
<keyword evidence="1" id="KW-1133">Transmembrane helix</keyword>
<keyword evidence="1" id="KW-0472">Membrane</keyword>
<dbReference type="AlphaFoldDB" id="A0A482TSI8"/>
<feature type="transmembrane region" description="Helical" evidence="1">
    <location>
        <begin position="459"/>
        <end position="478"/>
    </location>
</feature>
<feature type="transmembrane region" description="Helical" evidence="1">
    <location>
        <begin position="204"/>
        <end position="222"/>
    </location>
</feature>
<feature type="transmembrane region" description="Helical" evidence="1">
    <location>
        <begin position="297"/>
        <end position="315"/>
    </location>
</feature>
<gene>
    <name evidence="2" type="ORF">ELS19_00585</name>
</gene>
<feature type="transmembrane region" description="Helical" evidence="1">
    <location>
        <begin position="53"/>
        <end position="72"/>
    </location>
</feature>
<organism evidence="2 3">
    <name type="scientific">Halogeometricum borinquense</name>
    <dbReference type="NCBI Taxonomy" id="60847"/>
    <lineage>
        <taxon>Archaea</taxon>
        <taxon>Methanobacteriati</taxon>
        <taxon>Methanobacteriota</taxon>
        <taxon>Stenosarchaea group</taxon>
        <taxon>Halobacteria</taxon>
        <taxon>Halobacteriales</taxon>
        <taxon>Haloferacaceae</taxon>
        <taxon>Halogeometricum</taxon>
    </lineage>
</organism>
<evidence type="ECO:0000256" key="1">
    <source>
        <dbReference type="SAM" id="Phobius"/>
    </source>
</evidence>